<protein>
    <submittedName>
        <fullName evidence="1">Uncharacterized protein</fullName>
    </submittedName>
</protein>
<sequence length="68" mass="6721">MLERADAVLAAIPLLAVSGLALRTAIAVSGVGTGLLAAPLAPVGPFAALAFVFRELLAGPVAEHSADE</sequence>
<dbReference type="OrthoDB" id="177829at2157"/>
<dbReference type="RefSeq" id="WP_008427302.1">
    <property type="nucleotide sequence ID" value="NZ_AOIA01000166.1"/>
</dbReference>
<proteinExistence type="predicted"/>
<gene>
    <name evidence="1" type="ORF">C492_21602</name>
</gene>
<comment type="caution">
    <text evidence="1">The sequence shown here is derived from an EMBL/GenBank/DDBJ whole genome shotgun (WGS) entry which is preliminary data.</text>
</comment>
<dbReference type="PATRIC" id="fig|1227498.3.peg.4285"/>
<dbReference type="EMBL" id="AOIA01000166">
    <property type="protein sequence ID" value="ELY50816.1"/>
    <property type="molecule type" value="Genomic_DNA"/>
</dbReference>
<reference evidence="1 2" key="1">
    <citation type="journal article" date="2014" name="PLoS Genet.">
        <title>Phylogenetically driven sequencing of extremely halophilic archaea reveals strategies for static and dynamic osmo-response.</title>
        <authorList>
            <person name="Becker E.A."/>
            <person name="Seitzer P.M."/>
            <person name="Tritt A."/>
            <person name="Larsen D."/>
            <person name="Krusor M."/>
            <person name="Yao A.I."/>
            <person name="Wu D."/>
            <person name="Madern D."/>
            <person name="Eisen J.A."/>
            <person name="Darling A.E."/>
            <person name="Facciotti M.T."/>
        </authorList>
    </citation>
    <scope>NUCLEOTIDE SEQUENCE [LARGE SCALE GENOMIC DNA]</scope>
    <source>
        <strain evidence="1 2">DSM 18795</strain>
    </source>
</reference>
<evidence type="ECO:0000313" key="1">
    <source>
        <dbReference type="EMBL" id="ELY50816.1"/>
    </source>
</evidence>
<dbReference type="Proteomes" id="UP000011531">
    <property type="component" value="Unassembled WGS sequence"/>
</dbReference>
<organism evidence="1 2">
    <name type="scientific">Natronococcus jeotgali DSM 18795</name>
    <dbReference type="NCBI Taxonomy" id="1227498"/>
    <lineage>
        <taxon>Archaea</taxon>
        <taxon>Methanobacteriati</taxon>
        <taxon>Methanobacteriota</taxon>
        <taxon>Stenosarchaea group</taxon>
        <taxon>Halobacteria</taxon>
        <taxon>Halobacteriales</taxon>
        <taxon>Natrialbaceae</taxon>
        <taxon>Natronococcus</taxon>
    </lineage>
</organism>
<keyword evidence="2" id="KW-1185">Reference proteome</keyword>
<dbReference type="AlphaFoldDB" id="L9WNL3"/>
<accession>L9WNL3</accession>
<dbReference type="STRING" id="1227498.C492_21602"/>
<name>L9WNL3_9EURY</name>
<evidence type="ECO:0000313" key="2">
    <source>
        <dbReference type="Proteomes" id="UP000011531"/>
    </source>
</evidence>